<dbReference type="PhylomeDB" id="A0A0G4GZN9"/>
<name>A0A0G4GZN9_VITBC</name>
<dbReference type="InParanoid" id="A0A0G4GZN9"/>
<proteinExistence type="predicted"/>
<dbReference type="VEuPathDB" id="CryptoDB:Vbra_23311"/>
<evidence type="ECO:0000256" key="1">
    <source>
        <dbReference type="SAM" id="Coils"/>
    </source>
</evidence>
<gene>
    <name evidence="3" type="ORF">Vbra_23311</name>
</gene>
<dbReference type="AlphaFoldDB" id="A0A0G4GZN9"/>
<feature type="region of interest" description="Disordered" evidence="2">
    <location>
        <begin position="281"/>
        <end position="350"/>
    </location>
</feature>
<evidence type="ECO:0000313" key="3">
    <source>
        <dbReference type="EMBL" id="CEM36695.1"/>
    </source>
</evidence>
<dbReference type="EMBL" id="CDMY01000901">
    <property type="protein sequence ID" value="CEM36695.1"/>
    <property type="molecule type" value="Genomic_DNA"/>
</dbReference>
<dbReference type="Proteomes" id="UP000041254">
    <property type="component" value="Unassembled WGS sequence"/>
</dbReference>
<evidence type="ECO:0000313" key="4">
    <source>
        <dbReference type="Proteomes" id="UP000041254"/>
    </source>
</evidence>
<feature type="compositionally biased region" description="Basic and acidic residues" evidence="2">
    <location>
        <begin position="302"/>
        <end position="319"/>
    </location>
</feature>
<keyword evidence="1" id="KW-0175">Coiled coil</keyword>
<feature type="coiled-coil region" evidence="1">
    <location>
        <begin position="49"/>
        <end position="76"/>
    </location>
</feature>
<sequence>MLGFEESALLRDTALDKHVPISVQQTKLEELLTHEQEIEDKPITAEYTKEKREEELKQIHKQQEKLRASIQAAKRLHILLVCACKDSSTKYILEQYEAGVKDTYDEFDGVLAFKRLKAKRESNPVFAELSAQHEFDAFIWDLTKSALVNNGEFKRLAGKLPISEKIIKSDVTLDDAMERVRKLETAAAMIGASPGQDASIGVGAAVAPMDVDEGAGAADGGESINCKYCLNDGHLHWDCKRLTHDKKMYSITLFPSSHRMKRAAELLKSHLDEVERKEKVRVIKDNNKGKNNKYNKGHGGGVRRDRNRRHETPRDDQRNAVRHRRDRSLTPVQGREEEHTHVHALKRGSTERCTHDWMAARSENPRVKW</sequence>
<evidence type="ECO:0000256" key="2">
    <source>
        <dbReference type="SAM" id="MobiDB-lite"/>
    </source>
</evidence>
<keyword evidence="4" id="KW-1185">Reference proteome</keyword>
<reference evidence="3 4" key="1">
    <citation type="submission" date="2014-11" db="EMBL/GenBank/DDBJ databases">
        <authorList>
            <person name="Zhu J."/>
            <person name="Qi W."/>
            <person name="Song R."/>
        </authorList>
    </citation>
    <scope>NUCLEOTIDE SEQUENCE [LARGE SCALE GENOMIC DNA]</scope>
</reference>
<organism evidence="3 4">
    <name type="scientific">Vitrella brassicaformis (strain CCMP3155)</name>
    <dbReference type="NCBI Taxonomy" id="1169540"/>
    <lineage>
        <taxon>Eukaryota</taxon>
        <taxon>Sar</taxon>
        <taxon>Alveolata</taxon>
        <taxon>Colpodellida</taxon>
        <taxon>Vitrellaceae</taxon>
        <taxon>Vitrella</taxon>
    </lineage>
</organism>
<accession>A0A0G4GZN9</accession>
<protein>
    <submittedName>
        <fullName evidence="3">Uncharacterized protein</fullName>
    </submittedName>
</protein>